<gene>
    <name evidence="4" type="ORF">DEBURN_LOCUS10901</name>
</gene>
<dbReference type="GO" id="GO:1902369">
    <property type="term" value="P:negative regulation of RNA catabolic process"/>
    <property type="evidence" value="ECO:0007669"/>
    <property type="project" value="TreeGrafter"/>
</dbReference>
<comment type="similarity">
    <text evidence="2">Belongs to the NRDE2 family.</text>
</comment>
<dbReference type="InterPro" id="IPR003107">
    <property type="entry name" value="HAT"/>
</dbReference>
<protein>
    <submittedName>
        <fullName evidence="4">9753_t:CDS:1</fullName>
    </submittedName>
</protein>
<dbReference type="Pfam" id="PF23240">
    <property type="entry name" value="HAT_PRP39_N"/>
    <property type="match status" value="1"/>
</dbReference>
<dbReference type="GO" id="GO:0071013">
    <property type="term" value="C:catalytic step 2 spliceosome"/>
    <property type="evidence" value="ECO:0007669"/>
    <property type="project" value="TreeGrafter"/>
</dbReference>
<evidence type="ECO:0000313" key="4">
    <source>
        <dbReference type="EMBL" id="CAG8634239.1"/>
    </source>
</evidence>
<dbReference type="OrthoDB" id="297219at2759"/>
<dbReference type="PANTHER" id="PTHR13471:SF0">
    <property type="entry name" value="NUCLEAR EXOSOME REGULATOR NRDE2"/>
    <property type="match status" value="1"/>
</dbReference>
<proteinExistence type="inferred from homology"/>
<dbReference type="InterPro" id="IPR013633">
    <property type="entry name" value="NRDE-2"/>
</dbReference>
<dbReference type="SMART" id="SM00386">
    <property type="entry name" value="HAT"/>
    <property type="match status" value="4"/>
</dbReference>
<comment type="subcellular location">
    <subcellularLocation>
        <location evidence="1">Nucleus</location>
    </subcellularLocation>
</comment>
<organism evidence="4 5">
    <name type="scientific">Diversispora eburnea</name>
    <dbReference type="NCBI Taxonomy" id="1213867"/>
    <lineage>
        <taxon>Eukaryota</taxon>
        <taxon>Fungi</taxon>
        <taxon>Fungi incertae sedis</taxon>
        <taxon>Mucoromycota</taxon>
        <taxon>Glomeromycotina</taxon>
        <taxon>Glomeromycetes</taxon>
        <taxon>Diversisporales</taxon>
        <taxon>Diversisporaceae</taxon>
        <taxon>Diversispora</taxon>
    </lineage>
</organism>
<name>A0A9N9GW82_9GLOM</name>
<dbReference type="PANTHER" id="PTHR13471">
    <property type="entry name" value="TETRATRICOPEPTIDE-LIKE HELICAL"/>
    <property type="match status" value="1"/>
</dbReference>
<reference evidence="4" key="1">
    <citation type="submission" date="2021-06" db="EMBL/GenBank/DDBJ databases">
        <authorList>
            <person name="Kallberg Y."/>
            <person name="Tangrot J."/>
            <person name="Rosling A."/>
        </authorList>
    </citation>
    <scope>NUCLEOTIDE SEQUENCE</scope>
    <source>
        <strain evidence="4">AZ414A</strain>
    </source>
</reference>
<dbReference type="InterPro" id="IPR011990">
    <property type="entry name" value="TPR-like_helical_dom_sf"/>
</dbReference>
<keyword evidence="3" id="KW-0539">Nucleus</keyword>
<dbReference type="AlphaFoldDB" id="A0A9N9GW82"/>
<sequence length="362" mass="42444">DQMNLTLWNGFAQAEASSNKIAEARKVYLGALAQYRTFPIQFRFDAPLLHRTFAEMEIEQGNHKTAMNILVNLTEEQGTIDSISEIDVPITKLLRARKYYSQQIVRITDPLASQKDFLNSLHYHVCYALMECLSQNIQQACKIFEEMLQTFEIKSESVNHGKLLREVLDRALKLFPNNTIFLLLYFHEETRGERIPPLGLQKFLKEALKKNPTHILWTVAIYDELHRQQPYNIDRVRSLFYKSLECFTTKNSISLWSLFIHFEINNGELYRAKSLYYRAIRECPWSKDLYMIAFRELKSQFKTDELDEIMNVILEKEIRIRIPIENFITTTTTDDGDNNNNNNVLSTNETETVTKLTFINTE</sequence>
<dbReference type="SUPFAM" id="SSF48452">
    <property type="entry name" value="TPR-like"/>
    <property type="match status" value="2"/>
</dbReference>
<evidence type="ECO:0000313" key="5">
    <source>
        <dbReference type="Proteomes" id="UP000789706"/>
    </source>
</evidence>
<dbReference type="EMBL" id="CAJVPK010004162">
    <property type="protein sequence ID" value="CAG8634239.1"/>
    <property type="molecule type" value="Genomic_DNA"/>
</dbReference>
<dbReference type="GO" id="GO:0006396">
    <property type="term" value="P:RNA processing"/>
    <property type="evidence" value="ECO:0007669"/>
    <property type="project" value="InterPro"/>
</dbReference>
<evidence type="ECO:0000256" key="2">
    <source>
        <dbReference type="ARBA" id="ARBA00009265"/>
    </source>
</evidence>
<feature type="non-terminal residue" evidence="4">
    <location>
        <position position="362"/>
    </location>
</feature>
<dbReference type="GO" id="GO:0031048">
    <property type="term" value="P:regulatory ncRNA-mediated heterochromatin formation"/>
    <property type="evidence" value="ECO:0007669"/>
    <property type="project" value="TreeGrafter"/>
</dbReference>
<evidence type="ECO:0000256" key="3">
    <source>
        <dbReference type="ARBA" id="ARBA00023242"/>
    </source>
</evidence>
<keyword evidence="5" id="KW-1185">Reference proteome</keyword>
<comment type="caution">
    <text evidence="4">The sequence shown here is derived from an EMBL/GenBank/DDBJ whole genome shotgun (WGS) entry which is preliminary data.</text>
</comment>
<accession>A0A9N9GW82</accession>
<dbReference type="Proteomes" id="UP000789706">
    <property type="component" value="Unassembled WGS sequence"/>
</dbReference>
<dbReference type="Gene3D" id="1.25.40.10">
    <property type="entry name" value="Tetratricopeptide repeat domain"/>
    <property type="match status" value="1"/>
</dbReference>
<evidence type="ECO:0000256" key="1">
    <source>
        <dbReference type="ARBA" id="ARBA00004123"/>
    </source>
</evidence>